<keyword evidence="1" id="KW-1133">Transmembrane helix</keyword>
<proteinExistence type="predicted"/>
<dbReference type="RefSeq" id="WP_061853880.1">
    <property type="nucleotide sequence ID" value="NZ_LUGM01000002.1"/>
</dbReference>
<feature type="transmembrane region" description="Helical" evidence="1">
    <location>
        <begin position="322"/>
        <end position="348"/>
    </location>
</feature>
<evidence type="ECO:0000313" key="3">
    <source>
        <dbReference type="Proteomes" id="UP000075418"/>
    </source>
</evidence>
<protein>
    <recommendedName>
        <fullName evidence="4">5,10-methylene-tetrahydrofolate dehydrogenase</fullName>
    </recommendedName>
</protein>
<comment type="caution">
    <text evidence="2">The sequence shown here is derived from an EMBL/GenBank/DDBJ whole genome shotgun (WGS) entry which is preliminary data.</text>
</comment>
<keyword evidence="1" id="KW-0812">Transmembrane</keyword>
<dbReference type="AlphaFoldDB" id="A0A151A2N5"/>
<feature type="transmembrane region" description="Helical" evidence="1">
    <location>
        <begin position="206"/>
        <end position="229"/>
    </location>
</feature>
<evidence type="ECO:0008006" key="4">
    <source>
        <dbReference type="Google" id="ProtNLM"/>
    </source>
</evidence>
<evidence type="ECO:0000256" key="1">
    <source>
        <dbReference type="SAM" id="Phobius"/>
    </source>
</evidence>
<organism evidence="2 3">
    <name type="scientific">Staphylococcus kloosii</name>
    <dbReference type="NCBI Taxonomy" id="29384"/>
    <lineage>
        <taxon>Bacteria</taxon>
        <taxon>Bacillati</taxon>
        <taxon>Bacillota</taxon>
        <taxon>Bacilli</taxon>
        <taxon>Bacillales</taxon>
        <taxon>Staphylococcaceae</taxon>
        <taxon>Staphylococcus</taxon>
    </lineage>
</organism>
<accession>A0A151A2N5</accession>
<dbReference type="EMBL" id="LUGM01000002">
    <property type="protein sequence ID" value="KYH13649.1"/>
    <property type="molecule type" value="Genomic_DNA"/>
</dbReference>
<keyword evidence="1" id="KW-0472">Membrane</keyword>
<evidence type="ECO:0000313" key="2">
    <source>
        <dbReference type="EMBL" id="KYH13649.1"/>
    </source>
</evidence>
<feature type="transmembrane region" description="Helical" evidence="1">
    <location>
        <begin position="235"/>
        <end position="256"/>
    </location>
</feature>
<dbReference type="Proteomes" id="UP000075418">
    <property type="component" value="Unassembled WGS sequence"/>
</dbReference>
<feature type="transmembrane region" description="Helical" evidence="1">
    <location>
        <begin position="277"/>
        <end position="302"/>
    </location>
</feature>
<name>A0A151A2N5_9STAP</name>
<reference evidence="2 3" key="1">
    <citation type="submission" date="2016-02" db="EMBL/GenBank/DDBJ databases">
        <title>Draft genome sequence of hydrocarbon degrading Staphylococcus saprophyticus Strain CNV2, isolated from crude-oil contaminated soil from Noonmati Oil Refinery, Guwahati, Assam, India.</title>
        <authorList>
            <person name="Mukherjee A."/>
            <person name="Chettri B."/>
            <person name="Langpoklakpam J."/>
            <person name="Singh A.K."/>
            <person name="Chattopadhyay D.J."/>
        </authorList>
    </citation>
    <scope>NUCLEOTIDE SEQUENCE [LARGE SCALE GENOMIC DNA]</scope>
    <source>
        <strain evidence="2 3">CNV2</strain>
    </source>
</reference>
<gene>
    <name evidence="2" type="ORF">A0131_02345</name>
</gene>
<sequence>MTKKIGIIAAPGLAKRLANIYYDTLPDILNKQFDENEEWHIETIEDPLAGSAESVYEIHSVIETYINNHDWDYIVSLTDLPIFEDKNVVAVDINKTNGAIIISLPAYGWRPLRKRVGQTIAESIRVVAHSYSTVHSDSKGKVINKNLQKQFPLAPLKVIDTAVGNDDTVHLRYLVEPHLNGSIRLVIGMTFANNPLNMMRSLNNSVALAFTTGAFGLVFTTMWNLSYIFSNLRLLSISIAAIVAMVLWIVLAHQLWEKPPKNQSKRITHLYNFTTIVTLLVSVFIYYLTLMLLFLITAVTIIPPDFLGKTIGLSGLAGPVNYIELAWFAASIAIVAGTIGVGLTNVTLVKESTYGYRQLERYKQREELAQEEDNNN</sequence>